<reference evidence="4 5" key="1">
    <citation type="submission" date="2022-09" db="EMBL/GenBank/DDBJ databases">
        <title>Draft genome of isolate Be4.</title>
        <authorList>
            <person name="Sanchez-Castro I."/>
            <person name="Martinez-Rodriguez P."/>
            <person name="Descostes M."/>
            <person name="Merroun M."/>
        </authorList>
    </citation>
    <scope>NUCLEOTIDE SEQUENCE [LARGE SCALE GENOMIC DNA]</scope>
    <source>
        <strain evidence="4 5">Be4</strain>
    </source>
</reference>
<dbReference type="PROSITE" id="PS51257">
    <property type="entry name" value="PROKAR_LIPOPROTEIN"/>
    <property type="match status" value="1"/>
</dbReference>
<dbReference type="PANTHER" id="PTHR30535:SF7">
    <property type="entry name" value="IRON(III) DICITRATE-BINDING PROTEIN"/>
    <property type="match status" value="1"/>
</dbReference>
<keyword evidence="1" id="KW-0175">Coiled coil</keyword>
<evidence type="ECO:0000313" key="5">
    <source>
        <dbReference type="Proteomes" id="UP001525968"/>
    </source>
</evidence>
<dbReference type="Proteomes" id="UP001525968">
    <property type="component" value="Unassembled WGS sequence"/>
</dbReference>
<feature type="signal peptide" evidence="2">
    <location>
        <begin position="1"/>
        <end position="22"/>
    </location>
</feature>
<evidence type="ECO:0000256" key="2">
    <source>
        <dbReference type="SAM" id="SignalP"/>
    </source>
</evidence>
<dbReference type="InterPro" id="IPR002491">
    <property type="entry name" value="ABC_transptr_periplasmic_BD"/>
</dbReference>
<feature type="coiled-coil region" evidence="1">
    <location>
        <begin position="186"/>
        <end position="213"/>
    </location>
</feature>
<dbReference type="RefSeq" id="WP_261501045.1">
    <property type="nucleotide sequence ID" value="NZ_JAODYH010000007.1"/>
</dbReference>
<dbReference type="CDD" id="cd01148">
    <property type="entry name" value="TroA_a"/>
    <property type="match status" value="1"/>
</dbReference>
<protein>
    <submittedName>
        <fullName evidence="4">ABC transporter substrate-binding protein</fullName>
    </submittedName>
</protein>
<keyword evidence="2" id="KW-0732">Signal</keyword>
<gene>
    <name evidence="4" type="ORF">N0K08_14200</name>
</gene>
<evidence type="ECO:0000313" key="4">
    <source>
        <dbReference type="EMBL" id="MCT9811792.1"/>
    </source>
</evidence>
<name>A0ABT2PRG0_9BURK</name>
<dbReference type="Gene3D" id="3.40.50.1980">
    <property type="entry name" value="Nitrogenase molybdenum iron protein domain"/>
    <property type="match status" value="2"/>
</dbReference>
<sequence>MRTRPPAWQAVALTGLMLALLAGCEQQALPAGREAKPLLHASPVVVEVCGQSQSYAAVPQRAITHDVNITEMFLFLGLGDKLVGYSGISSKKEIAPDFEAALDRLPNLSSQEMNLEAMVAARADFVFAGWSYGFVSGGVTPELLAGHGIASYVLSESCIRVRPRPRVALEDVEQDLQNMARIFGVQQQVQGRIAQLRQARERLARQMQGNTETPRVFVFDSGEKIPMTAGRLGMPQAILTAAGARNIFDDIPSNWPLGNWEDMLARDPEWIVIVDYGLPSAQGKIDFLLSKPELAQVSAIRNRRFFVMRYAEATPGPRSVQAAQRLAAALHPQRQITQDDVLMQAATSAGERP</sequence>
<feature type="domain" description="Fe/B12 periplasmic-binding" evidence="3">
    <location>
        <begin position="61"/>
        <end position="334"/>
    </location>
</feature>
<dbReference type="InterPro" id="IPR050902">
    <property type="entry name" value="ABC_Transporter_SBP"/>
</dbReference>
<dbReference type="Pfam" id="PF01497">
    <property type="entry name" value="Peripla_BP_2"/>
    <property type="match status" value="1"/>
</dbReference>
<dbReference type="PANTHER" id="PTHR30535">
    <property type="entry name" value="VITAMIN B12-BINDING PROTEIN"/>
    <property type="match status" value="1"/>
</dbReference>
<evidence type="ECO:0000259" key="3">
    <source>
        <dbReference type="PROSITE" id="PS50983"/>
    </source>
</evidence>
<comment type="caution">
    <text evidence="4">The sequence shown here is derived from an EMBL/GenBank/DDBJ whole genome shotgun (WGS) entry which is preliminary data.</text>
</comment>
<organism evidence="4 5">
    <name type="scientific">Acidovorax bellezanensis</name>
    <dbReference type="NCBI Taxonomy" id="2976702"/>
    <lineage>
        <taxon>Bacteria</taxon>
        <taxon>Pseudomonadati</taxon>
        <taxon>Pseudomonadota</taxon>
        <taxon>Betaproteobacteria</taxon>
        <taxon>Burkholderiales</taxon>
        <taxon>Comamonadaceae</taxon>
        <taxon>Acidovorax</taxon>
    </lineage>
</organism>
<dbReference type="PROSITE" id="PS50983">
    <property type="entry name" value="FE_B12_PBP"/>
    <property type="match status" value="1"/>
</dbReference>
<dbReference type="EMBL" id="JAODYH010000007">
    <property type="protein sequence ID" value="MCT9811792.1"/>
    <property type="molecule type" value="Genomic_DNA"/>
</dbReference>
<proteinExistence type="predicted"/>
<accession>A0ABT2PRG0</accession>
<feature type="chain" id="PRO_5045327277" evidence="2">
    <location>
        <begin position="23"/>
        <end position="353"/>
    </location>
</feature>
<evidence type="ECO:0000256" key="1">
    <source>
        <dbReference type="SAM" id="Coils"/>
    </source>
</evidence>
<keyword evidence="5" id="KW-1185">Reference proteome</keyword>
<dbReference type="SUPFAM" id="SSF53807">
    <property type="entry name" value="Helical backbone' metal receptor"/>
    <property type="match status" value="1"/>
</dbReference>